<proteinExistence type="predicted"/>
<dbReference type="AlphaFoldDB" id="A0A4R2GHE8"/>
<keyword evidence="2" id="KW-1185">Reference proteome</keyword>
<reference evidence="1 2" key="1">
    <citation type="submission" date="2019-03" db="EMBL/GenBank/DDBJ databases">
        <title>Genomic Encyclopedia of Type Strains, Phase IV (KMG-IV): sequencing the most valuable type-strain genomes for metagenomic binning, comparative biology and taxonomic classification.</title>
        <authorList>
            <person name="Goeker M."/>
        </authorList>
    </citation>
    <scope>NUCLEOTIDE SEQUENCE [LARGE SCALE GENOMIC DNA]</scope>
    <source>
        <strain evidence="1 2">DSM 24179</strain>
    </source>
</reference>
<evidence type="ECO:0000313" key="1">
    <source>
        <dbReference type="EMBL" id="TCO07220.1"/>
    </source>
</evidence>
<name>A0A4R2GHE8_9BACT</name>
<evidence type="ECO:0000313" key="2">
    <source>
        <dbReference type="Proteomes" id="UP000295221"/>
    </source>
</evidence>
<accession>A0A4R2GHE8</accession>
<organism evidence="1 2">
    <name type="scientific">Natronoflexus pectinivorans</name>
    <dbReference type="NCBI Taxonomy" id="682526"/>
    <lineage>
        <taxon>Bacteria</taxon>
        <taxon>Pseudomonadati</taxon>
        <taxon>Bacteroidota</taxon>
        <taxon>Bacteroidia</taxon>
        <taxon>Marinilabiliales</taxon>
        <taxon>Marinilabiliaceae</taxon>
        <taxon>Natronoflexus</taxon>
    </lineage>
</organism>
<dbReference type="Proteomes" id="UP000295221">
    <property type="component" value="Unassembled WGS sequence"/>
</dbReference>
<gene>
    <name evidence="1" type="ORF">EV194_10936</name>
</gene>
<dbReference type="EMBL" id="SLWK01000009">
    <property type="protein sequence ID" value="TCO07220.1"/>
    <property type="molecule type" value="Genomic_DNA"/>
</dbReference>
<sequence>MTARIKLFILVQIFDHPKNPLNINSLSAPVNPKAI</sequence>
<comment type="caution">
    <text evidence="1">The sequence shown here is derived from an EMBL/GenBank/DDBJ whole genome shotgun (WGS) entry which is preliminary data.</text>
</comment>
<protein>
    <submittedName>
        <fullName evidence="1">Uncharacterized protein</fullName>
    </submittedName>
</protein>